<gene>
    <name evidence="2" type="ORF">C1SCF055_LOCUS23075</name>
</gene>
<comment type="caution">
    <text evidence="2">The sequence shown here is derived from an EMBL/GenBank/DDBJ whole genome shotgun (WGS) entry which is preliminary data.</text>
</comment>
<dbReference type="OrthoDB" id="10064933at2759"/>
<evidence type="ECO:0000313" key="3">
    <source>
        <dbReference type="EMBL" id="CAL1149987.1"/>
    </source>
</evidence>
<sequence>MPIGLDGKFGTVQAAIVAGDAPLLLSRPALKRLGASIDFANDRLSLFDGKTQVQLKSNVAGQYVLDVMNFPVRTIEHEVQLVDVPSTASDAGLSKKSENEQDKHNGDSCDKGITDKTGNNRGIELESNPVSALGPASVSVPSVSRPFSNAQWSPIASESLPGQRPCYECLGTQNIPNSKKQGGLTKKQAKVDQAKVSEWQTLIDKQAVCVALSPSEKVMLAELLARAHGVDDEPEVPTPTSFAVIEEEAFHGMGEAAKRRTDEPTGESELKRSYVAKIKNEVVGHTPKGKPIILPQGVNDLASWGRTNIMFGKFAAKKGVTEITYTEVFDSKNAEDIRYVRWVKGQVESASGHLLDLSLYFLARESHESLMQQLPMIPGTDTVRRFK</sequence>
<feature type="compositionally biased region" description="Basic and acidic residues" evidence="1">
    <location>
        <begin position="93"/>
        <end position="114"/>
    </location>
</feature>
<evidence type="ECO:0000256" key="1">
    <source>
        <dbReference type="SAM" id="MobiDB-lite"/>
    </source>
</evidence>
<feature type="region of interest" description="Disordered" evidence="1">
    <location>
        <begin position="89"/>
        <end position="147"/>
    </location>
</feature>
<reference evidence="2" key="1">
    <citation type="submission" date="2022-10" db="EMBL/GenBank/DDBJ databases">
        <authorList>
            <person name="Chen Y."/>
            <person name="Dougan E. K."/>
            <person name="Chan C."/>
            <person name="Rhodes N."/>
            <person name="Thang M."/>
        </authorList>
    </citation>
    <scope>NUCLEOTIDE SEQUENCE</scope>
</reference>
<feature type="compositionally biased region" description="Low complexity" evidence="1">
    <location>
        <begin position="129"/>
        <end position="147"/>
    </location>
</feature>
<dbReference type="EMBL" id="CAMXCT030002223">
    <property type="protein sequence ID" value="CAL4783924.1"/>
    <property type="molecule type" value="Genomic_DNA"/>
</dbReference>
<evidence type="ECO:0000313" key="2">
    <source>
        <dbReference type="EMBL" id="CAI3996612.1"/>
    </source>
</evidence>
<name>A0A9P1CT17_9DINO</name>
<dbReference type="Proteomes" id="UP001152797">
    <property type="component" value="Unassembled WGS sequence"/>
</dbReference>
<organism evidence="2">
    <name type="scientific">Cladocopium goreaui</name>
    <dbReference type="NCBI Taxonomy" id="2562237"/>
    <lineage>
        <taxon>Eukaryota</taxon>
        <taxon>Sar</taxon>
        <taxon>Alveolata</taxon>
        <taxon>Dinophyceae</taxon>
        <taxon>Suessiales</taxon>
        <taxon>Symbiodiniaceae</taxon>
        <taxon>Cladocopium</taxon>
    </lineage>
</organism>
<dbReference type="AlphaFoldDB" id="A0A9P1CT17"/>
<reference evidence="3" key="2">
    <citation type="submission" date="2024-04" db="EMBL/GenBank/DDBJ databases">
        <authorList>
            <person name="Chen Y."/>
            <person name="Shah S."/>
            <person name="Dougan E. K."/>
            <person name="Thang M."/>
            <person name="Chan C."/>
        </authorList>
    </citation>
    <scope>NUCLEOTIDE SEQUENCE [LARGE SCALE GENOMIC DNA]</scope>
</reference>
<dbReference type="EMBL" id="CAMXCT020002223">
    <property type="protein sequence ID" value="CAL1149987.1"/>
    <property type="molecule type" value="Genomic_DNA"/>
</dbReference>
<accession>A0A9P1CT17</accession>
<protein>
    <submittedName>
        <fullName evidence="2">Uncharacterized protein</fullName>
    </submittedName>
</protein>
<evidence type="ECO:0000313" key="4">
    <source>
        <dbReference type="Proteomes" id="UP001152797"/>
    </source>
</evidence>
<proteinExistence type="predicted"/>
<keyword evidence="4" id="KW-1185">Reference proteome</keyword>
<dbReference type="EMBL" id="CAMXCT010002223">
    <property type="protein sequence ID" value="CAI3996612.1"/>
    <property type="molecule type" value="Genomic_DNA"/>
</dbReference>